<dbReference type="STRING" id="1801774.A3A05_01790"/>
<comment type="caution">
    <text evidence="1">The sequence shown here is derived from an EMBL/GenBank/DDBJ whole genome shotgun (WGS) entry which is preliminary data.</text>
</comment>
<evidence type="ECO:0000313" key="2">
    <source>
        <dbReference type="Proteomes" id="UP000176187"/>
    </source>
</evidence>
<protein>
    <recommendedName>
        <fullName evidence="3">Transglutaminase-like domain-containing protein</fullName>
    </recommendedName>
</protein>
<evidence type="ECO:0008006" key="3">
    <source>
        <dbReference type="Google" id="ProtNLM"/>
    </source>
</evidence>
<dbReference type="EMBL" id="MFUY01000007">
    <property type="protein sequence ID" value="OGI86386.1"/>
    <property type="molecule type" value="Genomic_DNA"/>
</dbReference>
<reference evidence="1 2" key="1">
    <citation type="journal article" date="2016" name="Nat. Commun.">
        <title>Thousands of microbial genomes shed light on interconnected biogeochemical processes in an aquifer system.</title>
        <authorList>
            <person name="Anantharaman K."/>
            <person name="Brown C.T."/>
            <person name="Hug L.A."/>
            <person name="Sharon I."/>
            <person name="Castelle C.J."/>
            <person name="Probst A.J."/>
            <person name="Thomas B.C."/>
            <person name="Singh A."/>
            <person name="Wilkins M.J."/>
            <person name="Karaoz U."/>
            <person name="Brodie E.L."/>
            <person name="Williams K.H."/>
            <person name="Hubbard S.S."/>
            <person name="Banfield J.F."/>
        </authorList>
    </citation>
    <scope>NUCLEOTIDE SEQUENCE [LARGE SCALE GENOMIC DNA]</scope>
</reference>
<gene>
    <name evidence="1" type="ORF">A3A05_01790</name>
</gene>
<accession>A0A1F6WWW8</accession>
<sequence length="204" mass="24031">MDVLDFTKKEKVLLKRLNTPSRVQDFLNGLSFNFEKRGETLKSPLFVLREGKAHCLEGALLGAYILSLHGFKPYILHLQATKHDYDHVIAPFKVRGLWGALSKTNHTVLRYREPIYKNIRELVLSYFHEYFLNNGQKTLRQYSALLNLSTFKNGWETFDKDLWYIDKKLDKIKHYDIMPKNTIKKLRKADKVEIKAGRIVEFKK</sequence>
<evidence type="ECO:0000313" key="1">
    <source>
        <dbReference type="EMBL" id="OGI86386.1"/>
    </source>
</evidence>
<name>A0A1F6WWW8_9BACT</name>
<dbReference type="AlphaFoldDB" id="A0A1F6WWW8"/>
<proteinExistence type="predicted"/>
<organism evidence="1 2">
    <name type="scientific">Candidatus Nomurabacteria bacterium RIFCSPLOWO2_01_FULL_41_12</name>
    <dbReference type="NCBI Taxonomy" id="1801774"/>
    <lineage>
        <taxon>Bacteria</taxon>
        <taxon>Candidatus Nomuraibacteriota</taxon>
    </lineage>
</organism>
<dbReference type="Proteomes" id="UP000176187">
    <property type="component" value="Unassembled WGS sequence"/>
</dbReference>